<comment type="caution">
    <text evidence="11">The sequence shown here is derived from an EMBL/GenBank/DDBJ whole genome shotgun (WGS) entry which is preliminary data.</text>
</comment>
<dbReference type="AlphaFoldDB" id="A0A837G3G9"/>
<dbReference type="RefSeq" id="WP_045986834.1">
    <property type="nucleotide sequence ID" value="NZ_CP063051.1"/>
</dbReference>
<gene>
    <name evidence="11" type="ORF">TW71_18050</name>
</gene>
<dbReference type="EMBL" id="JXXR01000019">
    <property type="protein sequence ID" value="KJY69712.1"/>
    <property type="molecule type" value="Genomic_DNA"/>
</dbReference>
<keyword evidence="5" id="KW-1003">Cell membrane</keyword>
<name>A0A837G3G9_9VIBR</name>
<evidence type="ECO:0000313" key="11">
    <source>
        <dbReference type="EMBL" id="KJY69712.1"/>
    </source>
</evidence>
<reference evidence="11" key="1">
    <citation type="journal article" date="2015" name="BMC Genomics">
        <title>Genome mining reveals unlocked bioactive potential of marine Gram-negative bacteria.</title>
        <authorList>
            <person name="Machado H."/>
            <person name="Sonnenschein E.C."/>
            <person name="Melchiorsen J."/>
            <person name="Gram L."/>
        </authorList>
    </citation>
    <scope>NUCLEOTIDE SEQUENCE</scope>
    <source>
        <strain evidence="11">S2052</strain>
    </source>
</reference>
<evidence type="ECO:0000256" key="4">
    <source>
        <dbReference type="ARBA" id="ARBA00022448"/>
    </source>
</evidence>
<comment type="subcellular location">
    <subcellularLocation>
        <location evidence="1">Cell inner membrane</location>
    </subcellularLocation>
</comment>
<proteinExistence type="inferred from homology"/>
<accession>A0A837G3G9</accession>
<evidence type="ECO:0000256" key="8">
    <source>
        <dbReference type="ARBA" id="ARBA00022927"/>
    </source>
</evidence>
<dbReference type="InterPro" id="IPR022792">
    <property type="entry name" value="T2SS_protein-GspN"/>
</dbReference>
<evidence type="ECO:0000256" key="10">
    <source>
        <dbReference type="ARBA" id="ARBA00030772"/>
    </source>
</evidence>
<keyword evidence="7" id="KW-0812">Transmembrane</keyword>
<keyword evidence="4" id="KW-0813">Transport</keyword>
<keyword evidence="9" id="KW-0472">Membrane</keyword>
<protein>
    <recommendedName>
        <fullName evidence="3">Type II secretion system protein N</fullName>
    </recommendedName>
    <alternativeName>
        <fullName evidence="10">General secretion pathway protein N</fullName>
    </alternativeName>
</protein>
<keyword evidence="6" id="KW-0997">Cell inner membrane</keyword>
<evidence type="ECO:0000256" key="6">
    <source>
        <dbReference type="ARBA" id="ARBA00022519"/>
    </source>
</evidence>
<evidence type="ECO:0000256" key="7">
    <source>
        <dbReference type="ARBA" id="ARBA00022692"/>
    </source>
</evidence>
<sequence>MKRVILLSLALVVVFLVSAVAHVPAQVVLNYLPLPPQLVINGVSGTIWDGSATGVSWQRQKLGALHWQLAPLKLLTGKAEAQVRFGRGSDMQVTGRGVVGYSMSGPYAENLIASLPVEKILELTPPMPVPVELTGQVELSIKSMVYAAPYCQTGEGSVVWNTDKVITPLDELSVGPVVVDFSCQDSQITLKGDQNSQQVSSAAEVVMQANRSYQASAWFKPGNEFPGSLAEQLKWLPTPDSEGRYQFTYQGRL</sequence>
<keyword evidence="8" id="KW-0653">Protein transport</keyword>
<comment type="similarity">
    <text evidence="2">Belongs to the GSP N family.</text>
</comment>
<dbReference type="GO" id="GO:0005886">
    <property type="term" value="C:plasma membrane"/>
    <property type="evidence" value="ECO:0007669"/>
    <property type="project" value="UniProtKB-SubCell"/>
</dbReference>
<dbReference type="GO" id="GO:0015628">
    <property type="term" value="P:protein secretion by the type II secretion system"/>
    <property type="evidence" value="ECO:0007669"/>
    <property type="project" value="InterPro"/>
</dbReference>
<evidence type="ECO:0000256" key="3">
    <source>
        <dbReference type="ARBA" id="ARBA00021563"/>
    </source>
</evidence>
<evidence type="ECO:0000256" key="1">
    <source>
        <dbReference type="ARBA" id="ARBA00004533"/>
    </source>
</evidence>
<evidence type="ECO:0000256" key="9">
    <source>
        <dbReference type="ARBA" id="ARBA00023136"/>
    </source>
</evidence>
<organism evidence="11">
    <name type="scientific">Vibrio coralliilyticus</name>
    <dbReference type="NCBI Taxonomy" id="190893"/>
    <lineage>
        <taxon>Bacteria</taxon>
        <taxon>Pseudomonadati</taxon>
        <taxon>Pseudomonadota</taxon>
        <taxon>Gammaproteobacteria</taxon>
        <taxon>Vibrionales</taxon>
        <taxon>Vibrionaceae</taxon>
        <taxon>Vibrio</taxon>
    </lineage>
</organism>
<dbReference type="Pfam" id="PF01203">
    <property type="entry name" value="T2SSN"/>
    <property type="match status" value="1"/>
</dbReference>
<evidence type="ECO:0000256" key="5">
    <source>
        <dbReference type="ARBA" id="ARBA00022475"/>
    </source>
</evidence>
<dbReference type="GO" id="GO:0015627">
    <property type="term" value="C:type II protein secretion system complex"/>
    <property type="evidence" value="ECO:0007669"/>
    <property type="project" value="InterPro"/>
</dbReference>
<evidence type="ECO:0000256" key="2">
    <source>
        <dbReference type="ARBA" id="ARBA00007208"/>
    </source>
</evidence>